<feature type="region of interest" description="Disordered" evidence="14">
    <location>
        <begin position="473"/>
        <end position="499"/>
    </location>
</feature>
<sequence length="499" mass="55553">MKIRTILAVVLVAVGVVRADEEIKTDEGVIVLTKGNYAKVLEDNQHVLVEFYAPWCGHCKALAPEYAKAAKKLEESGSAIKLGKVDATEESELAEENSVRGYPTLKFYRNGKAIDYSGGRTADEIVLWLEKKTGPAAKTISSAEDLKKFTEDGEVAVVGFFKSETSDAAKEFLKVADGVDDYPFAIVTDSSLISENKVDGDAVVVFKKFDDGRAELSKDLTEENISKFVKGESLPLIVDFNHETAQKVFGGEIKSHVLMFLSKEAGHYEKYLDSQKENAKTYKDRVLFVSINTDDEDHGRILEFFGMKKEEVPAARLIKLADEMAKYKPATQVLDSADDMKTWVESFLDGKLKQHLLSQELPEDWDKNPVKILVASNFDEVALDAEKNVLVEFYAPWCGHCKQLAPIYDKLGEKFASDSTVVVAKMDSTINELEHTKINSFPTIKLYKKGDNKIIEYNGERTLEGLTKFLETDGSYGQAAPDQAEEADEDDDSPTKDEL</sequence>
<keyword evidence="10 11" id="KW-0676">Redox-active center</keyword>
<dbReference type="FunFam" id="3.40.30.10:FF:000027">
    <property type="entry name" value="protein disulfide-isomerase A2"/>
    <property type="match status" value="1"/>
</dbReference>
<reference evidence="16 17" key="1">
    <citation type="submission" date="2015-12" db="EMBL/GenBank/DDBJ databases">
        <title>The genome of Folsomia candida.</title>
        <authorList>
            <person name="Faddeeva A."/>
            <person name="Derks M.F."/>
            <person name="Anvar Y."/>
            <person name="Smit S."/>
            <person name="Van Straalen N."/>
            <person name="Roelofs D."/>
        </authorList>
    </citation>
    <scope>NUCLEOTIDE SEQUENCE [LARGE SCALE GENOMIC DNA]</scope>
    <source>
        <strain evidence="16 17">VU population</strain>
        <tissue evidence="16">Whole body</tissue>
    </source>
</reference>
<dbReference type="FunFam" id="3.40.30.10:FF:000023">
    <property type="entry name" value="Protein disulfide-isomerase"/>
    <property type="match status" value="1"/>
</dbReference>
<dbReference type="FunFam" id="3.40.30.10:FF:000030">
    <property type="entry name" value="Protein disulfide-isomerase"/>
    <property type="match status" value="1"/>
</dbReference>
<dbReference type="PROSITE" id="PS51352">
    <property type="entry name" value="THIOREDOXIN_2"/>
    <property type="match status" value="2"/>
</dbReference>
<keyword evidence="8 11" id="KW-1015">Disulfide bond</keyword>
<dbReference type="FunFam" id="3.40.30.10:FF:000042">
    <property type="entry name" value="protein disulfide-isomerase A2"/>
    <property type="match status" value="1"/>
</dbReference>
<feature type="chain" id="PRO_5011819494" description="Protein disulfide-isomerase" evidence="13">
    <location>
        <begin position="20"/>
        <end position="499"/>
    </location>
</feature>
<dbReference type="Proteomes" id="UP000198287">
    <property type="component" value="Unassembled WGS sequence"/>
</dbReference>
<dbReference type="InterPro" id="IPR005788">
    <property type="entry name" value="PDI_thioredoxin-like_dom"/>
</dbReference>
<name>A0A226ECT4_FOLCA</name>
<dbReference type="EC" id="5.3.4.1" evidence="4 13"/>
<dbReference type="CDD" id="cd02982">
    <property type="entry name" value="PDI_b'_family"/>
    <property type="match status" value="1"/>
</dbReference>
<dbReference type="CDD" id="cd02961">
    <property type="entry name" value="PDI_a_family"/>
    <property type="match status" value="1"/>
</dbReference>
<evidence type="ECO:0000256" key="1">
    <source>
        <dbReference type="ARBA" id="ARBA00001182"/>
    </source>
</evidence>
<evidence type="ECO:0000256" key="4">
    <source>
        <dbReference type="ARBA" id="ARBA00012723"/>
    </source>
</evidence>
<evidence type="ECO:0000256" key="6">
    <source>
        <dbReference type="ARBA" id="ARBA00022737"/>
    </source>
</evidence>
<dbReference type="InterPro" id="IPR017937">
    <property type="entry name" value="Thioredoxin_CS"/>
</dbReference>
<feature type="signal peptide" evidence="13">
    <location>
        <begin position="1"/>
        <end position="19"/>
    </location>
</feature>
<comment type="subcellular location">
    <subcellularLocation>
        <location evidence="2">Endoplasmic reticulum lumen</location>
    </subcellularLocation>
</comment>
<dbReference type="OrthoDB" id="72053at2759"/>
<evidence type="ECO:0000256" key="8">
    <source>
        <dbReference type="ARBA" id="ARBA00023157"/>
    </source>
</evidence>
<evidence type="ECO:0000256" key="7">
    <source>
        <dbReference type="ARBA" id="ARBA00022824"/>
    </source>
</evidence>
<comment type="caution">
    <text evidence="16">The sequence shown here is derived from an EMBL/GenBank/DDBJ whole genome shotgun (WGS) entry which is preliminary data.</text>
</comment>
<dbReference type="EMBL" id="LNIX01000004">
    <property type="protein sequence ID" value="OXA55402.1"/>
    <property type="molecule type" value="Genomic_DNA"/>
</dbReference>
<feature type="domain" description="Thioredoxin" evidence="15">
    <location>
        <begin position="12"/>
        <end position="134"/>
    </location>
</feature>
<evidence type="ECO:0000256" key="14">
    <source>
        <dbReference type="SAM" id="MobiDB-lite"/>
    </source>
</evidence>
<dbReference type="InterPro" id="IPR013766">
    <property type="entry name" value="Thioredoxin_domain"/>
</dbReference>
<dbReference type="GO" id="GO:0003756">
    <property type="term" value="F:protein disulfide isomerase activity"/>
    <property type="evidence" value="ECO:0007669"/>
    <property type="project" value="UniProtKB-EC"/>
</dbReference>
<comment type="catalytic activity">
    <reaction evidence="1 13">
        <text>Catalyzes the rearrangement of -S-S- bonds in proteins.</text>
        <dbReference type="EC" id="5.3.4.1"/>
    </reaction>
</comment>
<keyword evidence="9 13" id="KW-0413">Isomerase</keyword>
<evidence type="ECO:0000256" key="5">
    <source>
        <dbReference type="ARBA" id="ARBA00022729"/>
    </source>
</evidence>
<accession>A0A226ECT4</accession>
<dbReference type="AlphaFoldDB" id="A0A226ECT4"/>
<evidence type="ECO:0000256" key="9">
    <source>
        <dbReference type="ARBA" id="ARBA00023235"/>
    </source>
</evidence>
<dbReference type="CDD" id="cd02995">
    <property type="entry name" value="PDI_a_PDI_a'_C"/>
    <property type="match status" value="1"/>
</dbReference>
<evidence type="ECO:0000313" key="17">
    <source>
        <dbReference type="Proteomes" id="UP000198287"/>
    </source>
</evidence>
<dbReference type="CDD" id="cd02981">
    <property type="entry name" value="PDI_b_family"/>
    <property type="match status" value="1"/>
</dbReference>
<organism evidence="16 17">
    <name type="scientific">Folsomia candida</name>
    <name type="common">Springtail</name>
    <dbReference type="NCBI Taxonomy" id="158441"/>
    <lineage>
        <taxon>Eukaryota</taxon>
        <taxon>Metazoa</taxon>
        <taxon>Ecdysozoa</taxon>
        <taxon>Arthropoda</taxon>
        <taxon>Hexapoda</taxon>
        <taxon>Collembola</taxon>
        <taxon>Entomobryomorpha</taxon>
        <taxon>Isotomoidea</taxon>
        <taxon>Isotomidae</taxon>
        <taxon>Proisotominae</taxon>
        <taxon>Folsomia</taxon>
    </lineage>
</organism>
<proteinExistence type="inferred from homology"/>
<keyword evidence="6" id="KW-0677">Repeat</keyword>
<evidence type="ECO:0000259" key="15">
    <source>
        <dbReference type="PROSITE" id="PS51352"/>
    </source>
</evidence>
<evidence type="ECO:0000313" key="16">
    <source>
        <dbReference type="EMBL" id="OXA55402.1"/>
    </source>
</evidence>
<dbReference type="Pfam" id="PF13848">
    <property type="entry name" value="Thioredoxin_6"/>
    <property type="match status" value="1"/>
</dbReference>
<dbReference type="GO" id="GO:0006457">
    <property type="term" value="P:protein folding"/>
    <property type="evidence" value="ECO:0007669"/>
    <property type="project" value="TreeGrafter"/>
</dbReference>
<comment type="similarity">
    <text evidence="3 12">Belongs to the protein disulfide isomerase family.</text>
</comment>
<dbReference type="InterPro" id="IPR005792">
    <property type="entry name" value="Prot_disulphide_isomerase"/>
</dbReference>
<dbReference type="PANTHER" id="PTHR18929:SF240">
    <property type="entry name" value="PROTEIN DISULFIDE-ISOMERASE"/>
    <property type="match status" value="1"/>
</dbReference>
<keyword evidence="5 13" id="KW-0732">Signal</keyword>
<dbReference type="PANTHER" id="PTHR18929">
    <property type="entry name" value="PROTEIN DISULFIDE ISOMERASE"/>
    <property type="match status" value="1"/>
</dbReference>
<evidence type="ECO:0000256" key="3">
    <source>
        <dbReference type="ARBA" id="ARBA00006347"/>
    </source>
</evidence>
<feature type="domain" description="Thioredoxin" evidence="15">
    <location>
        <begin position="331"/>
        <end position="475"/>
    </location>
</feature>
<evidence type="ECO:0000256" key="11">
    <source>
        <dbReference type="PIRSR" id="PIRSR605792-51"/>
    </source>
</evidence>
<evidence type="ECO:0000256" key="12">
    <source>
        <dbReference type="RuleBase" id="RU004208"/>
    </source>
</evidence>
<evidence type="ECO:0000256" key="10">
    <source>
        <dbReference type="ARBA" id="ARBA00023284"/>
    </source>
</evidence>
<dbReference type="InterPro" id="IPR036249">
    <property type="entry name" value="Thioredoxin-like_sf"/>
</dbReference>
<dbReference type="PRINTS" id="PR00421">
    <property type="entry name" value="THIOREDOXIN"/>
</dbReference>
<evidence type="ECO:0000256" key="13">
    <source>
        <dbReference type="RuleBase" id="RU361130"/>
    </source>
</evidence>
<dbReference type="GO" id="GO:0005788">
    <property type="term" value="C:endoplasmic reticulum lumen"/>
    <property type="evidence" value="ECO:0007669"/>
    <property type="project" value="UniProtKB-SubCell"/>
</dbReference>
<dbReference type="OMA" id="FFGMKKD"/>
<dbReference type="Pfam" id="PF00085">
    <property type="entry name" value="Thioredoxin"/>
    <property type="match status" value="2"/>
</dbReference>
<dbReference type="STRING" id="158441.A0A226ECT4"/>
<feature type="disulfide bond" description="Redox-active" evidence="11">
    <location>
        <begin position="398"/>
        <end position="401"/>
    </location>
</feature>
<dbReference type="PROSITE" id="PS00194">
    <property type="entry name" value="THIOREDOXIN_1"/>
    <property type="match status" value="2"/>
</dbReference>
<gene>
    <name evidence="16" type="ORF">Fcan01_09730</name>
</gene>
<dbReference type="Gene3D" id="3.40.30.10">
    <property type="entry name" value="Glutaredoxin"/>
    <property type="match status" value="4"/>
</dbReference>
<dbReference type="NCBIfam" id="TIGR01130">
    <property type="entry name" value="ER_PDI_fam"/>
    <property type="match status" value="1"/>
</dbReference>
<feature type="compositionally biased region" description="Acidic residues" evidence="14">
    <location>
        <begin position="483"/>
        <end position="492"/>
    </location>
</feature>
<feature type="disulfide bond" description="Redox-active" evidence="11">
    <location>
        <begin position="56"/>
        <end position="59"/>
    </location>
</feature>
<keyword evidence="17" id="KW-1185">Reference proteome</keyword>
<keyword evidence="7" id="KW-0256">Endoplasmic reticulum</keyword>
<dbReference type="NCBIfam" id="TIGR01126">
    <property type="entry name" value="pdi_dom"/>
    <property type="match status" value="2"/>
</dbReference>
<protein>
    <recommendedName>
        <fullName evidence="4 13">Protein disulfide-isomerase</fullName>
        <ecNumber evidence="4 13">5.3.4.1</ecNumber>
    </recommendedName>
</protein>
<evidence type="ECO:0000256" key="2">
    <source>
        <dbReference type="ARBA" id="ARBA00004319"/>
    </source>
</evidence>
<dbReference type="GO" id="GO:0034976">
    <property type="term" value="P:response to endoplasmic reticulum stress"/>
    <property type="evidence" value="ECO:0007669"/>
    <property type="project" value="TreeGrafter"/>
</dbReference>
<dbReference type="SUPFAM" id="SSF52833">
    <property type="entry name" value="Thioredoxin-like"/>
    <property type="match status" value="4"/>
</dbReference>